<dbReference type="EMBL" id="JACHFD010000005">
    <property type="protein sequence ID" value="MBB5351198.1"/>
    <property type="molecule type" value="Genomic_DNA"/>
</dbReference>
<dbReference type="Proteomes" id="UP000557717">
    <property type="component" value="Unassembled WGS sequence"/>
</dbReference>
<reference evidence="3 4" key="1">
    <citation type="submission" date="2020-08" db="EMBL/GenBank/DDBJ databases">
        <title>Genomic Encyclopedia of Type Strains, Phase IV (KMG-IV): sequencing the most valuable type-strain genomes for metagenomic binning, comparative biology and taxonomic classification.</title>
        <authorList>
            <person name="Goeker M."/>
        </authorList>
    </citation>
    <scope>NUCLEOTIDE SEQUENCE [LARGE SCALE GENOMIC DNA]</scope>
    <source>
        <strain evidence="3 4">YC6886</strain>
    </source>
</reference>
<evidence type="ECO:0000259" key="2">
    <source>
        <dbReference type="PROSITE" id="PS51733"/>
    </source>
</evidence>
<dbReference type="NCBIfam" id="TIGR00121">
    <property type="entry name" value="birA_ligase"/>
    <property type="match status" value="1"/>
</dbReference>
<dbReference type="InterPro" id="IPR004143">
    <property type="entry name" value="BPL_LPL_catalytic"/>
</dbReference>
<dbReference type="CDD" id="cd16442">
    <property type="entry name" value="BPL"/>
    <property type="match status" value="1"/>
</dbReference>
<dbReference type="InterPro" id="IPR045864">
    <property type="entry name" value="aa-tRNA-synth_II/BPL/LPL"/>
</dbReference>
<dbReference type="RefSeq" id="WP_184017152.1">
    <property type="nucleotide sequence ID" value="NZ_JACHFD010000005.1"/>
</dbReference>
<accession>A0A840V906</accession>
<feature type="domain" description="BPL/LPL catalytic" evidence="2">
    <location>
        <begin position="4"/>
        <end position="172"/>
    </location>
</feature>
<name>A0A840V906_9BACT</name>
<dbReference type="PANTHER" id="PTHR12835:SF5">
    <property type="entry name" value="BIOTIN--PROTEIN LIGASE"/>
    <property type="match status" value="1"/>
</dbReference>
<dbReference type="GO" id="GO:0005737">
    <property type="term" value="C:cytoplasm"/>
    <property type="evidence" value="ECO:0007669"/>
    <property type="project" value="TreeGrafter"/>
</dbReference>
<keyword evidence="1 3" id="KW-0436">Ligase</keyword>
<dbReference type="Pfam" id="PF03099">
    <property type="entry name" value="BPL_LplA_LipB"/>
    <property type="match status" value="1"/>
</dbReference>
<protein>
    <submittedName>
        <fullName evidence="3">BirA family biotin operon repressor/biotin-[acetyl-CoA-carboxylase] ligase</fullName>
        <ecNumber evidence="3">6.3.4.15</ecNumber>
    </submittedName>
</protein>
<dbReference type="PROSITE" id="PS51733">
    <property type="entry name" value="BPL_LPL_CATALYTIC"/>
    <property type="match status" value="1"/>
</dbReference>
<dbReference type="PANTHER" id="PTHR12835">
    <property type="entry name" value="BIOTIN PROTEIN LIGASE"/>
    <property type="match status" value="1"/>
</dbReference>
<dbReference type="EC" id="6.3.4.15" evidence="3"/>
<dbReference type="SUPFAM" id="SSF55681">
    <property type="entry name" value="Class II aaRS and biotin synthetases"/>
    <property type="match status" value="1"/>
</dbReference>
<dbReference type="AlphaFoldDB" id="A0A840V906"/>
<dbReference type="GO" id="GO:0004077">
    <property type="term" value="F:biotin--[biotin carboxyl-carrier protein] ligase activity"/>
    <property type="evidence" value="ECO:0007669"/>
    <property type="project" value="UniProtKB-EC"/>
</dbReference>
<dbReference type="Gene3D" id="3.30.930.10">
    <property type="entry name" value="Bira Bifunctional Protein, Domain 2"/>
    <property type="match status" value="1"/>
</dbReference>
<keyword evidence="4" id="KW-1185">Reference proteome</keyword>
<dbReference type="InterPro" id="IPR004408">
    <property type="entry name" value="Biotin_CoA_COase_ligase"/>
</dbReference>
<sequence length="238" mass="25220">MNGLGDWQIERIVEIDSTSEAWKRRQPAHGAVLVAERQTAGRGRRGAPWLSEPGAGLTFSVALRPPEPKALWPRLALATGLAVAEALSRLGVEAEVKWPNDVMLGGRKACGILVEAAGEVAVVGIGLNVNATQFPEGIEASSLKLATGLEMDPEVVLLAILVALKARTAEIGAGFPELIRALRQRCYLSGKRVALKTPSGPREGVVEEIGAGGELVLKTEEGLLTLLQADEVRVIDQS</sequence>
<comment type="caution">
    <text evidence="3">The sequence shown here is derived from an EMBL/GenBank/DDBJ whole genome shotgun (WGS) entry which is preliminary data.</text>
</comment>
<organism evidence="3 4">
    <name type="scientific">Haloferula luteola</name>
    <dbReference type="NCBI Taxonomy" id="595692"/>
    <lineage>
        <taxon>Bacteria</taxon>
        <taxon>Pseudomonadati</taxon>
        <taxon>Verrucomicrobiota</taxon>
        <taxon>Verrucomicrobiia</taxon>
        <taxon>Verrucomicrobiales</taxon>
        <taxon>Verrucomicrobiaceae</taxon>
        <taxon>Haloferula</taxon>
    </lineage>
</organism>
<evidence type="ECO:0000256" key="1">
    <source>
        <dbReference type="ARBA" id="ARBA00022598"/>
    </source>
</evidence>
<gene>
    <name evidence="3" type="ORF">HNR46_001432</name>
</gene>
<proteinExistence type="predicted"/>
<evidence type="ECO:0000313" key="3">
    <source>
        <dbReference type="EMBL" id="MBB5351198.1"/>
    </source>
</evidence>
<evidence type="ECO:0000313" key="4">
    <source>
        <dbReference type="Proteomes" id="UP000557717"/>
    </source>
</evidence>